<dbReference type="InterPro" id="IPR050793">
    <property type="entry name" value="CMP-NeuNAc_synthase"/>
</dbReference>
<proteinExistence type="predicted"/>
<dbReference type="PANTHER" id="PTHR21485:SF6">
    <property type="entry name" value="N-ACYLNEURAMINATE CYTIDYLYLTRANSFERASE-RELATED"/>
    <property type="match status" value="1"/>
</dbReference>
<dbReference type="RefSeq" id="WP_128996681.1">
    <property type="nucleotide sequence ID" value="NZ_PDKN01000007.1"/>
</dbReference>
<comment type="caution">
    <text evidence="1">The sequence shown here is derived from an EMBL/GenBank/DDBJ whole genome shotgun (WGS) entry which is preliminary data.</text>
</comment>
<dbReference type="InterPro" id="IPR003329">
    <property type="entry name" value="Cytidylyl_trans"/>
</dbReference>
<reference evidence="1 2" key="1">
    <citation type="submission" date="2017-10" db="EMBL/GenBank/DDBJ databases">
        <title>Genomics of the genus Arcobacter.</title>
        <authorList>
            <person name="Perez-Cataluna A."/>
            <person name="Figueras M.J."/>
        </authorList>
    </citation>
    <scope>NUCLEOTIDE SEQUENCE [LARGE SCALE GENOMIC DNA]</scope>
    <source>
        <strain evidence="1 2">CECT 8987</strain>
    </source>
</reference>
<dbReference type="OrthoDB" id="9805604at2"/>
<dbReference type="PANTHER" id="PTHR21485">
    <property type="entry name" value="HAD SUPERFAMILY MEMBERS CMAS AND KDSC"/>
    <property type="match status" value="1"/>
</dbReference>
<accession>A0A4V1LNS1</accession>
<keyword evidence="1" id="KW-0548">Nucleotidyltransferase</keyword>
<organism evidence="1 2">
    <name type="scientific">Candidatus Marinarcus aquaticus</name>
    <dbReference type="NCBI Taxonomy" id="2044504"/>
    <lineage>
        <taxon>Bacteria</taxon>
        <taxon>Pseudomonadati</taxon>
        <taxon>Campylobacterota</taxon>
        <taxon>Epsilonproteobacteria</taxon>
        <taxon>Campylobacterales</taxon>
        <taxon>Arcobacteraceae</taxon>
        <taxon>Candidatus Marinarcus</taxon>
    </lineage>
</organism>
<dbReference type="CDD" id="cd02513">
    <property type="entry name" value="CMP-NeuAc_Synthase"/>
    <property type="match status" value="1"/>
</dbReference>
<dbReference type="Gene3D" id="3.90.550.10">
    <property type="entry name" value="Spore Coat Polysaccharide Biosynthesis Protein SpsA, Chain A"/>
    <property type="match status" value="1"/>
</dbReference>
<name>A0A4V1LNS1_9BACT</name>
<keyword evidence="2" id="KW-1185">Reference proteome</keyword>
<dbReference type="Proteomes" id="UP000290657">
    <property type="component" value="Unassembled WGS sequence"/>
</dbReference>
<gene>
    <name evidence="1" type="ORF">CRV04_09840</name>
</gene>
<sequence>MKILAIIPARGGSKGLPRKNIVNLAGKPLIAYSIEAALNSKYITKTVVSSEDDEILDVAEFFGAQTLTRDEALAQDDVKTEPVLLDVLEKLDESFDYMILLQATSPLRTAQDIDEAMNQMLEQKAEALISVYEPSHSALKAFMVDENSCLKGIVNDEYPFSPRQLLPKTYYPNGAIYIINTKEFMKNRSLFIKEKTAFYLMDERMSLDIDTQKDLEVVEGLLNE</sequence>
<dbReference type="AlphaFoldDB" id="A0A4V1LNS1"/>
<dbReference type="EMBL" id="PDKN01000007">
    <property type="protein sequence ID" value="RXJ55397.1"/>
    <property type="molecule type" value="Genomic_DNA"/>
</dbReference>
<dbReference type="Pfam" id="PF02348">
    <property type="entry name" value="CTP_transf_3"/>
    <property type="match status" value="1"/>
</dbReference>
<protein>
    <submittedName>
        <fullName evidence="1">Acylneuraminate cytidylyltransferase</fullName>
    </submittedName>
</protein>
<evidence type="ECO:0000313" key="1">
    <source>
        <dbReference type="EMBL" id="RXJ55397.1"/>
    </source>
</evidence>
<dbReference type="InterPro" id="IPR029044">
    <property type="entry name" value="Nucleotide-diphossugar_trans"/>
</dbReference>
<keyword evidence="1" id="KW-0808">Transferase</keyword>
<dbReference type="GO" id="GO:0008781">
    <property type="term" value="F:N-acylneuraminate cytidylyltransferase activity"/>
    <property type="evidence" value="ECO:0007669"/>
    <property type="project" value="TreeGrafter"/>
</dbReference>
<dbReference type="SUPFAM" id="SSF53448">
    <property type="entry name" value="Nucleotide-diphospho-sugar transferases"/>
    <property type="match status" value="1"/>
</dbReference>
<evidence type="ECO:0000313" key="2">
    <source>
        <dbReference type="Proteomes" id="UP000290657"/>
    </source>
</evidence>